<keyword evidence="1" id="KW-0472">Membrane</keyword>
<keyword evidence="1" id="KW-0812">Transmembrane</keyword>
<organism evidence="2 3">
    <name type="scientific">Linum trigynum</name>
    <dbReference type="NCBI Taxonomy" id="586398"/>
    <lineage>
        <taxon>Eukaryota</taxon>
        <taxon>Viridiplantae</taxon>
        <taxon>Streptophyta</taxon>
        <taxon>Embryophyta</taxon>
        <taxon>Tracheophyta</taxon>
        <taxon>Spermatophyta</taxon>
        <taxon>Magnoliopsida</taxon>
        <taxon>eudicotyledons</taxon>
        <taxon>Gunneridae</taxon>
        <taxon>Pentapetalae</taxon>
        <taxon>rosids</taxon>
        <taxon>fabids</taxon>
        <taxon>Malpighiales</taxon>
        <taxon>Linaceae</taxon>
        <taxon>Linum</taxon>
    </lineage>
</organism>
<protein>
    <submittedName>
        <fullName evidence="2">Uncharacterized protein</fullName>
    </submittedName>
</protein>
<keyword evidence="1" id="KW-1133">Transmembrane helix</keyword>
<reference evidence="2 3" key="1">
    <citation type="submission" date="2024-04" db="EMBL/GenBank/DDBJ databases">
        <authorList>
            <person name="Fracassetti M."/>
        </authorList>
    </citation>
    <scope>NUCLEOTIDE SEQUENCE [LARGE SCALE GENOMIC DNA]</scope>
</reference>
<keyword evidence="3" id="KW-1185">Reference proteome</keyword>
<evidence type="ECO:0000313" key="3">
    <source>
        <dbReference type="Proteomes" id="UP001497516"/>
    </source>
</evidence>
<evidence type="ECO:0000256" key="1">
    <source>
        <dbReference type="SAM" id="Phobius"/>
    </source>
</evidence>
<proteinExistence type="predicted"/>
<evidence type="ECO:0000313" key="2">
    <source>
        <dbReference type="EMBL" id="CAL1402059.1"/>
    </source>
</evidence>
<sequence length="186" mass="22011">MWLEDSRFYLELDKWMNEGVSGSGCVFLLARRLLLVKSRVKVWNKEVFGNIDTKVDELSCKIMELDVVEEQRPLLEEEMCRRANMALELSRALYLKEICWRQKSREGWIKLGERNTGYFHKAANYRRKLNFINRIRINGQMIEDKEDLGMVLLIITRVCSVILTIIAQFLLDWQMSFLGRATVGRW</sequence>
<dbReference type="EMBL" id="OZ034820">
    <property type="protein sequence ID" value="CAL1402059.1"/>
    <property type="molecule type" value="Genomic_DNA"/>
</dbReference>
<name>A0AAV2FUK0_9ROSI</name>
<dbReference type="Proteomes" id="UP001497516">
    <property type="component" value="Chromosome 7"/>
</dbReference>
<feature type="transmembrane region" description="Helical" evidence="1">
    <location>
        <begin position="148"/>
        <end position="171"/>
    </location>
</feature>
<dbReference type="AlphaFoldDB" id="A0AAV2FUK0"/>
<accession>A0AAV2FUK0</accession>
<gene>
    <name evidence="2" type="ORF">LTRI10_LOCUS42088</name>
</gene>